<keyword evidence="2" id="KW-1185">Reference proteome</keyword>
<evidence type="ECO:0000313" key="2">
    <source>
        <dbReference type="Proteomes" id="UP000789702"/>
    </source>
</evidence>
<comment type="caution">
    <text evidence="1">The sequence shown here is derived from an EMBL/GenBank/DDBJ whole genome shotgun (WGS) entry which is preliminary data.</text>
</comment>
<protein>
    <submittedName>
        <fullName evidence="1">14327_t:CDS:1</fullName>
    </submittedName>
</protein>
<organism evidence="1 2">
    <name type="scientific">Dentiscutata heterogama</name>
    <dbReference type="NCBI Taxonomy" id="1316150"/>
    <lineage>
        <taxon>Eukaryota</taxon>
        <taxon>Fungi</taxon>
        <taxon>Fungi incertae sedis</taxon>
        <taxon>Mucoromycota</taxon>
        <taxon>Glomeromycotina</taxon>
        <taxon>Glomeromycetes</taxon>
        <taxon>Diversisporales</taxon>
        <taxon>Gigasporaceae</taxon>
        <taxon>Dentiscutata</taxon>
    </lineage>
</organism>
<dbReference type="EMBL" id="CAJVPU010045496">
    <property type="protein sequence ID" value="CAG8749687.1"/>
    <property type="molecule type" value="Genomic_DNA"/>
</dbReference>
<reference evidence="1" key="1">
    <citation type="submission" date="2021-06" db="EMBL/GenBank/DDBJ databases">
        <authorList>
            <person name="Kallberg Y."/>
            <person name="Tangrot J."/>
            <person name="Rosling A."/>
        </authorList>
    </citation>
    <scope>NUCLEOTIDE SEQUENCE</scope>
    <source>
        <strain evidence="1">IL203A</strain>
    </source>
</reference>
<dbReference type="Proteomes" id="UP000789702">
    <property type="component" value="Unassembled WGS sequence"/>
</dbReference>
<proteinExistence type="predicted"/>
<sequence length="59" mass="6827">MSQGTDMFKLFSTIEELLGAKPDKQKSNFFIRVLQSRDIIFYDLVAILSLTSYLEPPNR</sequence>
<gene>
    <name evidence="1" type="ORF">DHETER_LOCUS14562</name>
</gene>
<name>A0ACA9QKT3_9GLOM</name>
<feature type="non-terminal residue" evidence="1">
    <location>
        <position position="59"/>
    </location>
</feature>
<evidence type="ECO:0000313" key="1">
    <source>
        <dbReference type="EMBL" id="CAG8749687.1"/>
    </source>
</evidence>
<accession>A0ACA9QKT3</accession>